<evidence type="ECO:0000313" key="3">
    <source>
        <dbReference type="Proteomes" id="UP000078113"/>
    </source>
</evidence>
<comment type="caution">
    <text evidence="2">The sequence shown here is derived from an EMBL/GenBank/DDBJ whole genome shotgun (WGS) entry which is preliminary data.</text>
</comment>
<gene>
    <name evidence="2" type="ORF">A4X09_0g4382</name>
</gene>
<keyword evidence="3" id="KW-1185">Reference proteome</keyword>
<evidence type="ECO:0008006" key="4">
    <source>
        <dbReference type="Google" id="ProtNLM"/>
    </source>
</evidence>
<dbReference type="EMBL" id="LWDG02000184">
    <property type="protein sequence ID" value="KAE8267964.1"/>
    <property type="molecule type" value="Genomic_DNA"/>
</dbReference>
<sequence length="148" mass="16062">MASADEIVARAKADGPQGLADLKIKEIFEKGLGDKKNAATRENTCKILTALCEESASHQVEPFLFDGLYETFVETMGDKEKEVRVAAKAALIAYSQVMSSWAVPQVLKILLHQMQTAGKWQVKTGAIAVLEKLVVSSPDRIAASMPDI</sequence>
<organism evidence="2 3">
    <name type="scientific">Tilletia walkeri</name>
    <dbReference type="NCBI Taxonomy" id="117179"/>
    <lineage>
        <taxon>Eukaryota</taxon>
        <taxon>Fungi</taxon>
        <taxon>Dikarya</taxon>
        <taxon>Basidiomycota</taxon>
        <taxon>Ustilaginomycotina</taxon>
        <taxon>Exobasidiomycetes</taxon>
        <taxon>Tilletiales</taxon>
        <taxon>Tilletiaceae</taxon>
        <taxon>Tilletia</taxon>
    </lineage>
</organism>
<dbReference type="Gene3D" id="1.25.10.10">
    <property type="entry name" value="Leucine-rich Repeat Variant"/>
    <property type="match status" value="1"/>
</dbReference>
<dbReference type="Proteomes" id="UP000078113">
    <property type="component" value="Unassembled WGS sequence"/>
</dbReference>
<dbReference type="InterPro" id="IPR016024">
    <property type="entry name" value="ARM-type_fold"/>
</dbReference>
<dbReference type="InterPro" id="IPR021133">
    <property type="entry name" value="HEAT_type_2"/>
</dbReference>
<dbReference type="SUPFAM" id="SSF48371">
    <property type="entry name" value="ARM repeat"/>
    <property type="match status" value="1"/>
</dbReference>
<dbReference type="Pfam" id="PF24987">
    <property type="entry name" value="HEAT_EF3_N"/>
    <property type="match status" value="1"/>
</dbReference>
<reference evidence="2" key="2">
    <citation type="journal article" date="2019" name="IMA Fungus">
        <title>Genome sequencing and comparison of five Tilletia species to identify candidate genes for the detection of regulated species infecting wheat.</title>
        <authorList>
            <person name="Nguyen H.D.T."/>
            <person name="Sultana T."/>
            <person name="Kesanakurti P."/>
            <person name="Hambleton S."/>
        </authorList>
    </citation>
    <scope>NUCLEOTIDE SEQUENCE</scope>
    <source>
        <strain evidence="2">DAOMC 236422</strain>
    </source>
</reference>
<protein>
    <recommendedName>
        <fullName evidence="4">TOG domain-containing protein</fullName>
    </recommendedName>
</protein>
<evidence type="ECO:0000313" key="2">
    <source>
        <dbReference type="EMBL" id="KAE8267964.1"/>
    </source>
</evidence>
<proteinExistence type="predicted"/>
<evidence type="ECO:0000256" key="1">
    <source>
        <dbReference type="PROSITE-ProRule" id="PRU00103"/>
    </source>
</evidence>
<dbReference type="InterPro" id="IPR011989">
    <property type="entry name" value="ARM-like"/>
</dbReference>
<dbReference type="PROSITE" id="PS50077">
    <property type="entry name" value="HEAT_REPEAT"/>
    <property type="match status" value="1"/>
</dbReference>
<feature type="repeat" description="HEAT" evidence="1">
    <location>
        <begin position="68"/>
        <end position="105"/>
    </location>
</feature>
<name>A0A8X7N7C1_9BASI</name>
<feature type="non-terminal residue" evidence="2">
    <location>
        <position position="148"/>
    </location>
</feature>
<reference evidence="2" key="1">
    <citation type="submission" date="2016-04" db="EMBL/GenBank/DDBJ databases">
        <authorList>
            <person name="Nguyen H.D."/>
            <person name="Samba Siva P."/>
            <person name="Cullis J."/>
            <person name="Levesque C.A."/>
            <person name="Hambleton S."/>
        </authorList>
    </citation>
    <scope>NUCLEOTIDE SEQUENCE</scope>
    <source>
        <strain evidence="2">DAOMC 236422</strain>
    </source>
</reference>
<accession>A0A8X7N7C1</accession>
<dbReference type="AlphaFoldDB" id="A0A8X7N7C1"/>